<keyword evidence="3" id="KW-1185">Reference proteome</keyword>
<reference evidence="2" key="1">
    <citation type="submission" date="2023-06" db="EMBL/GenBank/DDBJ databases">
        <authorList>
            <person name="Delattre M."/>
        </authorList>
    </citation>
    <scope>NUCLEOTIDE SEQUENCE</scope>
    <source>
        <strain evidence="2">AF72</strain>
    </source>
</reference>
<feature type="region of interest" description="Disordered" evidence="1">
    <location>
        <begin position="25"/>
        <end position="109"/>
    </location>
</feature>
<evidence type="ECO:0000256" key="1">
    <source>
        <dbReference type="SAM" id="MobiDB-lite"/>
    </source>
</evidence>
<protein>
    <submittedName>
        <fullName evidence="2">Uncharacterized protein</fullName>
    </submittedName>
</protein>
<dbReference type="AlphaFoldDB" id="A0AA36D361"/>
<accession>A0AA36D361</accession>
<gene>
    <name evidence="2" type="ORF">MSPICULIGERA_LOCUS17156</name>
</gene>
<comment type="caution">
    <text evidence="2">The sequence shown here is derived from an EMBL/GenBank/DDBJ whole genome shotgun (WGS) entry which is preliminary data.</text>
</comment>
<evidence type="ECO:0000313" key="2">
    <source>
        <dbReference type="EMBL" id="CAJ0578918.1"/>
    </source>
</evidence>
<dbReference type="EMBL" id="CATQJA010002655">
    <property type="protein sequence ID" value="CAJ0578918.1"/>
    <property type="molecule type" value="Genomic_DNA"/>
</dbReference>
<organism evidence="2 3">
    <name type="scientific">Mesorhabditis spiculigera</name>
    <dbReference type="NCBI Taxonomy" id="96644"/>
    <lineage>
        <taxon>Eukaryota</taxon>
        <taxon>Metazoa</taxon>
        <taxon>Ecdysozoa</taxon>
        <taxon>Nematoda</taxon>
        <taxon>Chromadorea</taxon>
        <taxon>Rhabditida</taxon>
        <taxon>Rhabditina</taxon>
        <taxon>Rhabditomorpha</taxon>
        <taxon>Rhabditoidea</taxon>
        <taxon>Rhabditidae</taxon>
        <taxon>Mesorhabditinae</taxon>
        <taxon>Mesorhabditis</taxon>
    </lineage>
</organism>
<name>A0AA36D361_9BILA</name>
<feature type="compositionally biased region" description="Polar residues" evidence="1">
    <location>
        <begin position="51"/>
        <end position="69"/>
    </location>
</feature>
<proteinExistence type="predicted"/>
<evidence type="ECO:0000313" key="3">
    <source>
        <dbReference type="Proteomes" id="UP001177023"/>
    </source>
</evidence>
<feature type="non-terminal residue" evidence="2">
    <location>
        <position position="109"/>
    </location>
</feature>
<dbReference type="Proteomes" id="UP001177023">
    <property type="component" value="Unassembled WGS sequence"/>
</dbReference>
<sequence length="109" mass="12367">MTAPWRIYTTGDLLRNIYFVYEPKQINKPVPMNASEAPDSGPKNAPASPTPAMQPTRSTTATPAHNSLANEMPPEKRKKRRRHSQQSTASSRAKMTYRRTCHPKQLEFD</sequence>